<reference evidence="2" key="1">
    <citation type="submission" date="2021-04" db="EMBL/GenBank/DDBJ databases">
        <title>novel species isolated from subtropical streams in China.</title>
        <authorList>
            <person name="Lu H."/>
        </authorList>
    </citation>
    <scope>NUCLEOTIDE SEQUENCE</scope>
    <source>
        <strain evidence="2">LFS511W</strain>
    </source>
</reference>
<name>A0A941DLE5_9BURK</name>
<dbReference type="AlphaFoldDB" id="A0A941DLE5"/>
<dbReference type="InterPro" id="IPR012337">
    <property type="entry name" value="RNaseH-like_sf"/>
</dbReference>
<dbReference type="EMBL" id="JAGSPN010000005">
    <property type="protein sequence ID" value="MBR7782115.1"/>
    <property type="molecule type" value="Genomic_DNA"/>
</dbReference>
<protein>
    <submittedName>
        <fullName evidence="2">Transposase family protein</fullName>
    </submittedName>
</protein>
<dbReference type="PROSITE" id="PS50994">
    <property type="entry name" value="INTEGRASE"/>
    <property type="match status" value="1"/>
</dbReference>
<dbReference type="Proteomes" id="UP000680067">
    <property type="component" value="Unassembled WGS sequence"/>
</dbReference>
<proteinExistence type="predicted"/>
<dbReference type="GO" id="GO:0003676">
    <property type="term" value="F:nucleic acid binding"/>
    <property type="evidence" value="ECO:0007669"/>
    <property type="project" value="InterPro"/>
</dbReference>
<dbReference type="InterPro" id="IPR036397">
    <property type="entry name" value="RNaseH_sf"/>
</dbReference>
<dbReference type="RefSeq" id="WP_212687463.1">
    <property type="nucleotide sequence ID" value="NZ_JAGSPN010000005.1"/>
</dbReference>
<feature type="domain" description="Integrase catalytic" evidence="1">
    <location>
        <begin position="249"/>
        <end position="457"/>
    </location>
</feature>
<sequence length="656" mass="75059">MNYSFKVGTTISIKNVNFLIRRMLSEGRVQLESYVDGTLTNTTLNELLGKYEQKLLIFVDTSENKKTEKITGRALSTFSDAVQQKAIRKKKYVEFVTSCGRFISTPEKLQPHIKACAEKLKDANPPSCTSVYRWYRAIITNQGDYRALIDRFDKRGGSGSRLRPEIQTLLQQSIERIYMTQLREPASEVYFDLLHKINKENEFRSSSEKLKMPSRATVYRAIASLDKFETTCARYSPRIAKMKFRSSGNGPNPTRIMERVEIDHTPLDLFVFDRETNLPLGRPTVTLAIDVFSKMPVGIHIGFQGTSIESVFACLRNAIMPKTYLRDKFKTVESDWPCYGIIENLVCDNGSEFRSMELERVALEMGTHLIFCPKRQPYYKGTIERFLKTVNFSFSRMLPGSSFARWFHREDYDPLKDAIVEFDQLVQYLHKWMLDIYAQTIHRGIRAIPYIKWNEGMSAYPPALLKNPERLDIALGRTSQRVLGSYGIDLNNIRYNDSALDVIRKRYGPRVQVDVRHYFGDLSYVHVIDPATQSAILVPALDQDYTRNLNLVQHDLLSKHVREKNSGQVNFNALAKAKADLREIVYEMASSKSQRTRQKSGKLRGIGTNQKDIMGSDATAIGEIKESSERFSSSIGSEDLPSIGSINMHVLGKKRK</sequence>
<dbReference type="InterPro" id="IPR001584">
    <property type="entry name" value="Integrase_cat-core"/>
</dbReference>
<gene>
    <name evidence="2" type="ORF">KDM89_08185</name>
</gene>
<dbReference type="GO" id="GO:0015074">
    <property type="term" value="P:DNA integration"/>
    <property type="evidence" value="ECO:0007669"/>
    <property type="project" value="InterPro"/>
</dbReference>
<comment type="caution">
    <text evidence="2">The sequence shown here is derived from an EMBL/GenBank/DDBJ whole genome shotgun (WGS) entry which is preliminary data.</text>
</comment>
<keyword evidence="3" id="KW-1185">Reference proteome</keyword>
<dbReference type="Gene3D" id="3.30.420.10">
    <property type="entry name" value="Ribonuclease H-like superfamily/Ribonuclease H"/>
    <property type="match status" value="1"/>
</dbReference>
<accession>A0A941DLE5</accession>
<evidence type="ECO:0000313" key="3">
    <source>
        <dbReference type="Proteomes" id="UP000680067"/>
    </source>
</evidence>
<evidence type="ECO:0000259" key="1">
    <source>
        <dbReference type="PROSITE" id="PS50994"/>
    </source>
</evidence>
<organism evidence="2 3">
    <name type="scientific">Undibacterium luofuense</name>
    <dbReference type="NCBI Taxonomy" id="2828733"/>
    <lineage>
        <taxon>Bacteria</taxon>
        <taxon>Pseudomonadati</taxon>
        <taxon>Pseudomonadota</taxon>
        <taxon>Betaproteobacteria</taxon>
        <taxon>Burkholderiales</taxon>
        <taxon>Oxalobacteraceae</taxon>
        <taxon>Undibacterium</taxon>
    </lineage>
</organism>
<evidence type="ECO:0000313" key="2">
    <source>
        <dbReference type="EMBL" id="MBR7782115.1"/>
    </source>
</evidence>
<dbReference type="SUPFAM" id="SSF53098">
    <property type="entry name" value="Ribonuclease H-like"/>
    <property type="match status" value="1"/>
</dbReference>